<keyword evidence="7" id="KW-0012">Acyltransferase</keyword>
<gene>
    <name evidence="9" type="ORF">SAMN05216544_0116</name>
</gene>
<organism evidence="9 10">
    <name type="scientific">Lachnospira pectinoschiza</name>
    <dbReference type="NCBI Taxonomy" id="28052"/>
    <lineage>
        <taxon>Bacteria</taxon>
        <taxon>Bacillati</taxon>
        <taxon>Bacillota</taxon>
        <taxon>Clostridia</taxon>
        <taxon>Lachnospirales</taxon>
        <taxon>Lachnospiraceae</taxon>
        <taxon>Lachnospira</taxon>
    </lineage>
</organism>
<comment type="similarity">
    <text evidence="2 7">Belongs to the membrane-bound acyltransferase family.</text>
</comment>
<feature type="transmembrane region" description="Helical" evidence="8">
    <location>
        <begin position="457"/>
        <end position="483"/>
    </location>
</feature>
<feature type="transmembrane region" description="Helical" evidence="8">
    <location>
        <begin position="318"/>
        <end position="334"/>
    </location>
</feature>
<feature type="transmembrane region" description="Helical" evidence="8">
    <location>
        <begin position="157"/>
        <end position="175"/>
    </location>
</feature>
<protein>
    <submittedName>
        <fullName evidence="9">Alginate O-acetyltransferase complex protein AlgI</fullName>
    </submittedName>
</protein>
<feature type="transmembrane region" description="Helical" evidence="8">
    <location>
        <begin position="119"/>
        <end position="137"/>
    </location>
</feature>
<accession>A0A1G9SW13</accession>
<comment type="subcellular location">
    <subcellularLocation>
        <location evidence="1">Cell membrane</location>
        <topology evidence="1">Multi-pass membrane protein</topology>
    </subcellularLocation>
</comment>
<evidence type="ECO:0000256" key="5">
    <source>
        <dbReference type="ARBA" id="ARBA00022989"/>
    </source>
</evidence>
<proteinExistence type="inferred from homology"/>
<dbReference type="PANTHER" id="PTHR13285">
    <property type="entry name" value="ACYLTRANSFERASE"/>
    <property type="match status" value="1"/>
</dbReference>
<dbReference type="OrthoDB" id="9805788at2"/>
<keyword evidence="10" id="KW-1185">Reference proteome</keyword>
<evidence type="ECO:0000256" key="1">
    <source>
        <dbReference type="ARBA" id="ARBA00004651"/>
    </source>
</evidence>
<dbReference type="InterPro" id="IPR051085">
    <property type="entry name" value="MB_O-acyltransferase"/>
</dbReference>
<keyword evidence="5 8" id="KW-1133">Transmembrane helix</keyword>
<evidence type="ECO:0000256" key="6">
    <source>
        <dbReference type="ARBA" id="ARBA00023136"/>
    </source>
</evidence>
<dbReference type="GO" id="GO:0005886">
    <property type="term" value="C:plasma membrane"/>
    <property type="evidence" value="ECO:0007669"/>
    <property type="project" value="UniProtKB-SubCell"/>
</dbReference>
<feature type="transmembrane region" description="Helical" evidence="8">
    <location>
        <begin position="369"/>
        <end position="387"/>
    </location>
</feature>
<dbReference type="PANTHER" id="PTHR13285:SF18">
    <property type="entry name" value="PROTEIN-CYSTEINE N-PALMITOYLTRANSFERASE RASP"/>
    <property type="match status" value="1"/>
</dbReference>
<dbReference type="PIRSF" id="PIRSF500217">
    <property type="entry name" value="AlgI"/>
    <property type="match status" value="1"/>
</dbReference>
<keyword evidence="4 8" id="KW-0812">Transmembrane</keyword>
<evidence type="ECO:0000313" key="9">
    <source>
        <dbReference type="EMBL" id="SDM39659.1"/>
    </source>
</evidence>
<feature type="transmembrane region" description="Helical" evidence="8">
    <location>
        <begin position="35"/>
        <end position="66"/>
    </location>
</feature>
<dbReference type="EMBL" id="FNHZ01000001">
    <property type="protein sequence ID" value="SDM39659.1"/>
    <property type="molecule type" value="Genomic_DNA"/>
</dbReference>
<feature type="transmembrane region" description="Helical" evidence="8">
    <location>
        <begin position="340"/>
        <end position="357"/>
    </location>
</feature>
<evidence type="ECO:0000313" key="10">
    <source>
        <dbReference type="Proteomes" id="UP000187651"/>
    </source>
</evidence>
<name>A0A1G9SW13_9FIRM</name>
<dbReference type="InterPro" id="IPR028362">
    <property type="entry name" value="AlgI"/>
</dbReference>
<keyword evidence="3 7" id="KW-1003">Cell membrane</keyword>
<dbReference type="Pfam" id="PF03062">
    <property type="entry name" value="MBOAT"/>
    <property type="match status" value="1"/>
</dbReference>
<keyword evidence="7 9" id="KW-0808">Transferase</keyword>
<keyword evidence="6 7" id="KW-0472">Membrane</keyword>
<feature type="transmembrane region" description="Helical" evidence="8">
    <location>
        <begin position="418"/>
        <end position="437"/>
    </location>
</feature>
<feature type="transmembrane region" description="Helical" evidence="8">
    <location>
        <begin position="86"/>
        <end position="107"/>
    </location>
</feature>
<evidence type="ECO:0000256" key="4">
    <source>
        <dbReference type="ARBA" id="ARBA00022692"/>
    </source>
</evidence>
<dbReference type="GO" id="GO:0016746">
    <property type="term" value="F:acyltransferase activity"/>
    <property type="evidence" value="ECO:0007669"/>
    <property type="project" value="UniProtKB-KW"/>
</dbReference>
<evidence type="ECO:0000256" key="3">
    <source>
        <dbReference type="ARBA" id="ARBA00022475"/>
    </source>
</evidence>
<feature type="transmembrane region" description="Helical" evidence="8">
    <location>
        <begin position="229"/>
        <end position="251"/>
    </location>
</feature>
<sequence length="491" mass="56242">MVFSSLLFVYIFLPINLLCYAVISDIKKKNLCILLFSLIFYAWSSPAYLLIMMVSAFVSYIGAVAIDKFTKDVENPKHLRNRNLALGFTVAANLLILSVFKYTGFLCEIFNYFTGLPKVIPEIILPVGISFYTFQLVSYVVDVYRGEIEAEHNYGRVLLYASLFHQCIAGPIVRYKDIADDLKERKTNITSMNDGISRFCVGLAKKTILANTCASIIKDILPDEATASLASQVTVLGAWITCILYMIYIYLDFSAYSDMAIGLGKMTGFQYKENFNYPYISKSVTEFWRRWHISLSTFFRDYLYIPLGGNRRGIKRQIFNMFVVWALTGLWHGASFNFILWGLYFFVFLCIEKLFLLKLFDKIGNIAKAVIGRIYTLIVVFFGWILFRFEDFAVIKELVKSLFGLNGNAFTNLETNTIILNNFIFFIVVIIAVTPAVKMLANKIRSFGVNKEVAFVYFYNVLNVVIPVVLLFLSTVCLIGNSYNPFIYFRF</sequence>
<evidence type="ECO:0000256" key="7">
    <source>
        <dbReference type="PIRNR" id="PIRNR016636"/>
    </source>
</evidence>
<dbReference type="InterPro" id="IPR004299">
    <property type="entry name" value="MBOAT_fam"/>
</dbReference>
<dbReference type="InterPro" id="IPR024194">
    <property type="entry name" value="Ac/AlaTfrase_AlgI/DltB"/>
</dbReference>
<dbReference type="AlphaFoldDB" id="A0A1G9SW13"/>
<evidence type="ECO:0000256" key="2">
    <source>
        <dbReference type="ARBA" id="ARBA00010323"/>
    </source>
</evidence>
<dbReference type="GO" id="GO:0042121">
    <property type="term" value="P:alginic acid biosynthetic process"/>
    <property type="evidence" value="ECO:0007669"/>
    <property type="project" value="InterPro"/>
</dbReference>
<reference evidence="10" key="1">
    <citation type="submission" date="2016-10" db="EMBL/GenBank/DDBJ databases">
        <authorList>
            <person name="Varghese N."/>
            <person name="Submissions S."/>
        </authorList>
    </citation>
    <scope>NUCLEOTIDE SEQUENCE [LARGE SCALE GENOMIC DNA]</scope>
    <source>
        <strain evidence="10">M83</strain>
    </source>
</reference>
<dbReference type="PIRSF" id="PIRSF016636">
    <property type="entry name" value="AlgI_DltB"/>
    <property type="match status" value="1"/>
</dbReference>
<evidence type="ECO:0000256" key="8">
    <source>
        <dbReference type="SAM" id="Phobius"/>
    </source>
</evidence>
<feature type="transmembrane region" description="Helical" evidence="8">
    <location>
        <begin position="6"/>
        <end position="23"/>
    </location>
</feature>
<dbReference type="Proteomes" id="UP000187651">
    <property type="component" value="Unassembled WGS sequence"/>
</dbReference>